<dbReference type="GO" id="GO:0030599">
    <property type="term" value="F:pectinesterase activity"/>
    <property type="evidence" value="ECO:0007669"/>
    <property type="project" value="UniProtKB-UniRule"/>
</dbReference>
<dbReference type="EC" id="3.1.1.11" evidence="5"/>
<keyword evidence="3 5" id="KW-0063">Aspartyl esterase</keyword>
<dbReference type="GO" id="GO:0009279">
    <property type="term" value="C:cell outer membrane"/>
    <property type="evidence" value="ECO:0007669"/>
    <property type="project" value="TreeGrafter"/>
</dbReference>
<comment type="pathway">
    <text evidence="5">Glycan metabolism; pectin degradation; 2-dehydro-3-deoxy-D-gluconate from pectin: step 1/5.</text>
</comment>
<keyword evidence="8" id="KW-1185">Reference proteome</keyword>
<comment type="catalytic activity">
    <reaction evidence="5">
        <text>[(1-&gt;4)-alpha-D-galacturonosyl methyl ester](n) + n H2O = [(1-&gt;4)-alpha-D-galacturonosyl](n) + n methanol + n H(+)</text>
        <dbReference type="Rhea" id="RHEA:22380"/>
        <dbReference type="Rhea" id="RHEA-COMP:14570"/>
        <dbReference type="Rhea" id="RHEA-COMP:14573"/>
        <dbReference type="ChEBI" id="CHEBI:15377"/>
        <dbReference type="ChEBI" id="CHEBI:15378"/>
        <dbReference type="ChEBI" id="CHEBI:17790"/>
        <dbReference type="ChEBI" id="CHEBI:140522"/>
        <dbReference type="ChEBI" id="CHEBI:140523"/>
        <dbReference type="EC" id="3.1.1.11"/>
    </reaction>
</comment>
<protein>
    <recommendedName>
        <fullName evidence="5">Pectinesterase</fullName>
        <ecNumber evidence="5">3.1.1.11</ecNumber>
    </recommendedName>
</protein>
<evidence type="ECO:0000256" key="5">
    <source>
        <dbReference type="RuleBase" id="RU000589"/>
    </source>
</evidence>
<evidence type="ECO:0000256" key="4">
    <source>
        <dbReference type="PROSITE-ProRule" id="PRU10040"/>
    </source>
</evidence>
<name>A0A923DXY7_9SPHI</name>
<dbReference type="Gene3D" id="2.160.20.10">
    <property type="entry name" value="Single-stranded right-handed beta-helix, Pectin lyase-like"/>
    <property type="match status" value="1"/>
</dbReference>
<feature type="chain" id="PRO_5038157461" description="Pectinesterase" evidence="5">
    <location>
        <begin position="25"/>
        <end position="341"/>
    </location>
</feature>
<keyword evidence="5" id="KW-0732">Signal</keyword>
<evidence type="ECO:0000313" key="7">
    <source>
        <dbReference type="EMBL" id="MBB2144513.1"/>
    </source>
</evidence>
<proteinExistence type="inferred from homology"/>
<evidence type="ECO:0000313" key="8">
    <source>
        <dbReference type="Proteomes" id="UP000601055"/>
    </source>
</evidence>
<comment type="caution">
    <text evidence="7">The sequence shown here is derived from an EMBL/GenBank/DDBJ whole genome shotgun (WGS) entry which is preliminary data.</text>
</comment>
<sequence>MKRGLLILFYCSIVILLNCSIASAASLTSHISYLKSQYDITVAQDGTGNYKTVQEAINAVPDFRKVTTTIFIKNGVYKEKLNLSASKQFVKMIGESAEKTILTFDDWAQRKNAFGEEKGTSGSASFYIYGSQFSAENITFQNTAGPVGQAVALFVAGDKAKFINCRMLGFQDTLYTYGYASRQYYYKCYIEGTVDFIFGSSTAVFDECEIFCKSAGYITASSSPDTSKYGYVFLNSKILGDVPANSYYLGRPWRPYAKAVFINCDLGKIIKAEGWDNWGKESNEKTAFYAEYNSTGSGANPKARVAWSHQLNEITVREYTLDKIFNGWNPKEMAADAQIKK</sequence>
<dbReference type="InterPro" id="IPR000070">
    <property type="entry name" value="Pectinesterase_cat"/>
</dbReference>
<evidence type="ECO:0000256" key="3">
    <source>
        <dbReference type="ARBA" id="ARBA00023085"/>
    </source>
</evidence>
<dbReference type="GO" id="GO:0045490">
    <property type="term" value="P:pectin catabolic process"/>
    <property type="evidence" value="ECO:0007669"/>
    <property type="project" value="UniProtKB-UniRule"/>
</dbReference>
<accession>A0A923DXY7</accession>
<evidence type="ECO:0000259" key="6">
    <source>
        <dbReference type="Pfam" id="PF01095"/>
    </source>
</evidence>
<dbReference type="InterPro" id="IPR033131">
    <property type="entry name" value="Pectinesterase_Asp_AS"/>
</dbReference>
<organism evidence="7 8">
    <name type="scientific">Pedobacter planticolens</name>
    <dbReference type="NCBI Taxonomy" id="2679964"/>
    <lineage>
        <taxon>Bacteria</taxon>
        <taxon>Pseudomonadati</taxon>
        <taxon>Bacteroidota</taxon>
        <taxon>Sphingobacteriia</taxon>
        <taxon>Sphingobacteriales</taxon>
        <taxon>Sphingobacteriaceae</taxon>
        <taxon>Pedobacter</taxon>
    </lineage>
</organism>
<dbReference type="PANTHER" id="PTHR31321:SF57">
    <property type="entry name" value="PECTINESTERASE 53-RELATED"/>
    <property type="match status" value="1"/>
</dbReference>
<evidence type="ECO:0000256" key="2">
    <source>
        <dbReference type="ARBA" id="ARBA00022801"/>
    </source>
</evidence>
<comment type="similarity">
    <text evidence="1">Belongs to the pectinesterase family.</text>
</comment>
<dbReference type="InterPro" id="IPR011050">
    <property type="entry name" value="Pectin_lyase_fold/virulence"/>
</dbReference>
<feature type="active site" evidence="4">
    <location>
        <position position="195"/>
    </location>
</feature>
<evidence type="ECO:0000256" key="1">
    <source>
        <dbReference type="ARBA" id="ARBA00008891"/>
    </source>
</evidence>
<feature type="domain" description="Pectinesterase catalytic" evidence="6">
    <location>
        <begin position="39"/>
        <end position="324"/>
    </location>
</feature>
<dbReference type="EMBL" id="WNXD01000001">
    <property type="protein sequence ID" value="MBB2144513.1"/>
    <property type="molecule type" value="Genomic_DNA"/>
</dbReference>
<gene>
    <name evidence="7" type="ORF">GM921_03380</name>
</gene>
<dbReference type="Pfam" id="PF01095">
    <property type="entry name" value="Pectinesterase"/>
    <property type="match status" value="1"/>
</dbReference>
<keyword evidence="2 5" id="KW-0378">Hydrolase</keyword>
<feature type="signal peptide" evidence="5">
    <location>
        <begin position="1"/>
        <end position="24"/>
    </location>
</feature>
<dbReference type="Proteomes" id="UP000601055">
    <property type="component" value="Unassembled WGS sequence"/>
</dbReference>
<dbReference type="InterPro" id="IPR012334">
    <property type="entry name" value="Pectin_lyas_fold"/>
</dbReference>
<dbReference type="GO" id="GO:0042545">
    <property type="term" value="P:cell wall modification"/>
    <property type="evidence" value="ECO:0007669"/>
    <property type="project" value="UniProtKB-UniRule"/>
</dbReference>
<dbReference type="PANTHER" id="PTHR31321">
    <property type="entry name" value="ACYL-COA THIOESTER HYDROLASE YBHC-RELATED"/>
    <property type="match status" value="1"/>
</dbReference>
<dbReference type="PROSITE" id="PS00503">
    <property type="entry name" value="PECTINESTERASE_2"/>
    <property type="match status" value="1"/>
</dbReference>
<reference evidence="7" key="1">
    <citation type="submission" date="2019-11" db="EMBL/GenBank/DDBJ databases">
        <title>Description of Pedobacter sp. LMG 31464T.</title>
        <authorList>
            <person name="Carlier A."/>
            <person name="Qi S."/>
            <person name="Vandamme P."/>
        </authorList>
    </citation>
    <scope>NUCLEOTIDE SEQUENCE</scope>
    <source>
        <strain evidence="7">LMG 31464</strain>
    </source>
</reference>
<dbReference type="AlphaFoldDB" id="A0A923DXY7"/>
<dbReference type="SUPFAM" id="SSF51126">
    <property type="entry name" value="Pectin lyase-like"/>
    <property type="match status" value="1"/>
</dbReference>